<reference evidence="1 2" key="1">
    <citation type="submission" date="2024-09" db="EMBL/GenBank/DDBJ databases">
        <authorList>
            <person name="Sun Q."/>
            <person name="Mori K."/>
        </authorList>
    </citation>
    <scope>NUCLEOTIDE SEQUENCE [LARGE SCALE GENOMIC DNA]</scope>
    <source>
        <strain evidence="1 2">CCM 7415</strain>
    </source>
</reference>
<dbReference type="CDD" id="cd00565">
    <property type="entry name" value="Ubl_ThiS"/>
    <property type="match status" value="1"/>
</dbReference>
<evidence type="ECO:0000313" key="2">
    <source>
        <dbReference type="Proteomes" id="UP001589814"/>
    </source>
</evidence>
<comment type="caution">
    <text evidence="1">The sequence shown here is derived from an EMBL/GenBank/DDBJ whole genome shotgun (WGS) entry which is preliminary data.</text>
</comment>
<dbReference type="InterPro" id="IPR003749">
    <property type="entry name" value="ThiS/MoaD-like"/>
</dbReference>
<name>A0ABV6G223_9GAMM</name>
<dbReference type="SUPFAM" id="SSF54285">
    <property type="entry name" value="MoaD/ThiS"/>
    <property type="match status" value="1"/>
</dbReference>
<dbReference type="Pfam" id="PF02597">
    <property type="entry name" value="ThiS"/>
    <property type="match status" value="1"/>
</dbReference>
<gene>
    <name evidence="1" type="primary">thiS</name>
    <name evidence="1" type="ORF">ACFFHW_06810</name>
</gene>
<evidence type="ECO:0000313" key="1">
    <source>
        <dbReference type="EMBL" id="MFC0267708.1"/>
    </source>
</evidence>
<dbReference type="InterPro" id="IPR010035">
    <property type="entry name" value="Thi_S"/>
</dbReference>
<keyword evidence="2" id="KW-1185">Reference proteome</keyword>
<dbReference type="PANTHER" id="PTHR34472">
    <property type="entry name" value="SULFUR CARRIER PROTEIN THIS"/>
    <property type="match status" value="1"/>
</dbReference>
<dbReference type="InterPro" id="IPR012675">
    <property type="entry name" value="Beta-grasp_dom_sf"/>
</dbReference>
<dbReference type="NCBIfam" id="TIGR01683">
    <property type="entry name" value="thiS"/>
    <property type="match status" value="1"/>
</dbReference>
<dbReference type="PANTHER" id="PTHR34472:SF1">
    <property type="entry name" value="SULFUR CARRIER PROTEIN THIS"/>
    <property type="match status" value="1"/>
</dbReference>
<accession>A0ABV6G223</accession>
<dbReference type="EMBL" id="JBHLVX010000022">
    <property type="protein sequence ID" value="MFC0267708.1"/>
    <property type="molecule type" value="Genomic_DNA"/>
</dbReference>
<protein>
    <submittedName>
        <fullName evidence="1">Sulfur carrier protein ThiS</fullName>
    </submittedName>
</protein>
<organism evidence="1 2">
    <name type="scientific">Kushneria aurantia</name>
    <dbReference type="NCBI Taxonomy" id="504092"/>
    <lineage>
        <taxon>Bacteria</taxon>
        <taxon>Pseudomonadati</taxon>
        <taxon>Pseudomonadota</taxon>
        <taxon>Gammaproteobacteria</taxon>
        <taxon>Oceanospirillales</taxon>
        <taxon>Halomonadaceae</taxon>
        <taxon>Kushneria</taxon>
    </lineage>
</organism>
<dbReference type="Gene3D" id="3.10.20.30">
    <property type="match status" value="1"/>
</dbReference>
<dbReference type="RefSeq" id="WP_019950456.1">
    <property type="nucleotide sequence ID" value="NZ_JBHLVX010000022.1"/>
</dbReference>
<dbReference type="Proteomes" id="UP001589814">
    <property type="component" value="Unassembled WGS sequence"/>
</dbReference>
<dbReference type="InterPro" id="IPR016155">
    <property type="entry name" value="Mopterin_synth/thiamin_S_b"/>
</dbReference>
<sequence length="66" mass="7222">MKLVINGETRALERVNTISELIDRLGLGGRRIAVELNDHIVPRTRHAETPLSDGDRIEIVHAIGGG</sequence>
<proteinExistence type="predicted"/>